<protein>
    <recommendedName>
        <fullName evidence="3">HTH cro/C1-type domain-containing protein</fullName>
    </recommendedName>
</protein>
<dbReference type="CDD" id="cd00093">
    <property type="entry name" value="HTH_XRE"/>
    <property type="match status" value="1"/>
</dbReference>
<evidence type="ECO:0000313" key="5">
    <source>
        <dbReference type="Proteomes" id="UP000199749"/>
    </source>
</evidence>
<dbReference type="SMART" id="SM00530">
    <property type="entry name" value="HTH_XRE"/>
    <property type="match status" value="1"/>
</dbReference>
<evidence type="ECO:0000256" key="1">
    <source>
        <dbReference type="ARBA" id="ARBA00023125"/>
    </source>
</evidence>
<reference evidence="4 5" key="1">
    <citation type="submission" date="2017-07" db="EMBL/GenBank/DDBJ databases">
        <title>Lactobacillus curvatus MRS6 whole genome.</title>
        <authorList>
            <person name="Jans C."/>
            <person name="Lagler S."/>
            <person name="Lacroix C."/>
            <person name="Meile L."/>
            <person name="Stevens M.J.A."/>
        </authorList>
    </citation>
    <scope>NUCLEOTIDE SEQUENCE [LARGE SCALE GENOMIC DNA]</scope>
    <source>
        <strain evidence="4 5">MRS6</strain>
    </source>
</reference>
<keyword evidence="1" id="KW-0238">DNA-binding</keyword>
<dbReference type="GO" id="GO:0003677">
    <property type="term" value="F:DNA binding"/>
    <property type="evidence" value="ECO:0007669"/>
    <property type="project" value="UniProtKB-KW"/>
</dbReference>
<evidence type="ECO:0000313" key="4">
    <source>
        <dbReference type="EMBL" id="ASN60794.1"/>
    </source>
</evidence>
<accession>A0AAC9Y0X2</accession>
<dbReference type="PROSITE" id="PS50943">
    <property type="entry name" value="HTH_CROC1"/>
    <property type="match status" value="1"/>
</dbReference>
<dbReference type="InterPro" id="IPR010982">
    <property type="entry name" value="Lambda_DNA-bd_dom_sf"/>
</dbReference>
<feature type="transmembrane region" description="Helical" evidence="2">
    <location>
        <begin position="111"/>
        <end position="129"/>
    </location>
</feature>
<dbReference type="InterPro" id="IPR001387">
    <property type="entry name" value="Cro/C1-type_HTH"/>
</dbReference>
<dbReference type="AlphaFoldDB" id="A0AAC9Y0X2"/>
<feature type="transmembrane region" description="Helical" evidence="2">
    <location>
        <begin position="175"/>
        <end position="191"/>
    </location>
</feature>
<dbReference type="PANTHER" id="PTHR46558">
    <property type="entry name" value="TRACRIPTIONAL REGULATORY PROTEIN-RELATED-RELATED"/>
    <property type="match status" value="1"/>
</dbReference>
<gene>
    <name evidence="4" type="ORF">CG419_09295</name>
</gene>
<sequence length="199" mass="22745">MQFGERLKQQREQRGLTQEIIAQEFHVSRSTIANWEHERSYPDINCLIAISDYYQISLDVLLKEDSGMTEAMQRKLELQKLKPFYWGSLLIDGFILVILMGRFYQLPFLKTDPFLVMVILLIEAANLYMMLTVRDRQQQLGIQGISQKSIMMYVFGGLIVLLIVGLALLSSQWGAIGVISGGVVGGIIMRVRQRRSKNS</sequence>
<evidence type="ECO:0000256" key="2">
    <source>
        <dbReference type="SAM" id="Phobius"/>
    </source>
</evidence>
<feature type="transmembrane region" description="Helical" evidence="2">
    <location>
        <begin position="84"/>
        <end position="105"/>
    </location>
</feature>
<dbReference type="PANTHER" id="PTHR46558:SF4">
    <property type="entry name" value="DNA-BIDING PHAGE PROTEIN"/>
    <property type="match status" value="1"/>
</dbReference>
<keyword evidence="2" id="KW-0472">Membrane</keyword>
<feature type="transmembrane region" description="Helical" evidence="2">
    <location>
        <begin position="150"/>
        <end position="169"/>
    </location>
</feature>
<dbReference type="EMBL" id="CP022474">
    <property type="protein sequence ID" value="ASN60794.1"/>
    <property type="molecule type" value="Genomic_DNA"/>
</dbReference>
<proteinExistence type="predicted"/>
<evidence type="ECO:0000259" key="3">
    <source>
        <dbReference type="PROSITE" id="PS50943"/>
    </source>
</evidence>
<keyword evidence="2" id="KW-1133">Transmembrane helix</keyword>
<organism evidence="4 5">
    <name type="scientific">Latilactobacillus curvatus</name>
    <name type="common">Lactobacillus curvatus</name>
    <dbReference type="NCBI Taxonomy" id="28038"/>
    <lineage>
        <taxon>Bacteria</taxon>
        <taxon>Bacillati</taxon>
        <taxon>Bacillota</taxon>
        <taxon>Bacilli</taxon>
        <taxon>Lactobacillales</taxon>
        <taxon>Lactobacillaceae</taxon>
        <taxon>Latilactobacillus</taxon>
    </lineage>
</organism>
<dbReference type="SUPFAM" id="SSF47413">
    <property type="entry name" value="lambda repressor-like DNA-binding domains"/>
    <property type="match status" value="1"/>
</dbReference>
<keyword evidence="2" id="KW-0812">Transmembrane</keyword>
<dbReference type="Proteomes" id="UP000199749">
    <property type="component" value="Chromosome"/>
</dbReference>
<feature type="domain" description="HTH cro/C1-type" evidence="3">
    <location>
        <begin position="7"/>
        <end position="61"/>
    </location>
</feature>
<dbReference type="Pfam" id="PF12844">
    <property type="entry name" value="HTH_19"/>
    <property type="match status" value="1"/>
</dbReference>
<dbReference type="Gene3D" id="1.10.260.40">
    <property type="entry name" value="lambda repressor-like DNA-binding domains"/>
    <property type="match status" value="1"/>
</dbReference>
<name>A0AAC9Y0X2_LATCU</name>